<feature type="region of interest" description="Disordered" evidence="1">
    <location>
        <begin position="21"/>
        <end position="84"/>
    </location>
</feature>
<feature type="signal peptide" evidence="2">
    <location>
        <begin position="1"/>
        <end position="18"/>
    </location>
</feature>
<evidence type="ECO:0000256" key="1">
    <source>
        <dbReference type="SAM" id="MobiDB-lite"/>
    </source>
</evidence>
<organism evidence="3 4">
    <name type="scientific">Batrachochytrium salamandrivorans</name>
    <dbReference type="NCBI Taxonomy" id="1357716"/>
    <lineage>
        <taxon>Eukaryota</taxon>
        <taxon>Fungi</taxon>
        <taxon>Fungi incertae sedis</taxon>
        <taxon>Chytridiomycota</taxon>
        <taxon>Chytridiomycota incertae sedis</taxon>
        <taxon>Chytridiomycetes</taxon>
        <taxon>Rhizophydiales</taxon>
        <taxon>Rhizophydiales incertae sedis</taxon>
        <taxon>Batrachochytrium</taxon>
    </lineage>
</organism>
<keyword evidence="2" id="KW-0732">Signal</keyword>
<comment type="caution">
    <text evidence="3">The sequence shown here is derived from an EMBL/GenBank/DDBJ whole genome shotgun (WGS) entry which is preliminary data.</text>
</comment>
<feature type="compositionally biased region" description="Low complexity" evidence="1">
    <location>
        <begin position="40"/>
        <end position="75"/>
    </location>
</feature>
<reference evidence="3 4" key="1">
    <citation type="submission" date="2021-02" db="EMBL/GenBank/DDBJ databases">
        <title>Variation within the Batrachochytrium salamandrivorans European outbreak.</title>
        <authorList>
            <person name="Kelly M."/>
            <person name="Pasmans F."/>
            <person name="Shea T.P."/>
            <person name="Munoz J.F."/>
            <person name="Carranza S."/>
            <person name="Cuomo C.A."/>
            <person name="Martel A."/>
        </authorList>
    </citation>
    <scope>NUCLEOTIDE SEQUENCE [LARGE SCALE GENOMIC DNA]</scope>
    <source>
        <strain evidence="3 4">AMFP18/2</strain>
    </source>
</reference>
<evidence type="ECO:0000256" key="2">
    <source>
        <dbReference type="SAM" id="SignalP"/>
    </source>
</evidence>
<gene>
    <name evidence="3" type="ORF">BASA50_004359</name>
</gene>
<dbReference type="Proteomes" id="UP001648503">
    <property type="component" value="Unassembled WGS sequence"/>
</dbReference>
<dbReference type="EMBL" id="JAFCIX010000143">
    <property type="protein sequence ID" value="KAH6597442.1"/>
    <property type="molecule type" value="Genomic_DNA"/>
</dbReference>
<protein>
    <submittedName>
        <fullName evidence="3">Uncharacterized protein</fullName>
    </submittedName>
</protein>
<feature type="chain" id="PRO_5046340055" evidence="2">
    <location>
        <begin position="19"/>
        <end position="179"/>
    </location>
</feature>
<sequence length="179" mass="19853">MKLISLAAISFLAITVSAYPGLGTPSQGDNAPSAEQSQDATGQSEQQSQGATGQSEQQSQGATGQSEQQSQGAGAPSTLKHYEPELQAQIDMLSKNHREKINEIYNLGDHIKEMEDNLWELKRLIEDLEKDSPEKDDMMVKLMSLSSDIKDEFAFLQNKVEEMKEIEGQYNNAKGIWPY</sequence>
<keyword evidence="4" id="KW-1185">Reference proteome</keyword>
<evidence type="ECO:0000313" key="3">
    <source>
        <dbReference type="EMBL" id="KAH6597442.1"/>
    </source>
</evidence>
<evidence type="ECO:0000313" key="4">
    <source>
        <dbReference type="Proteomes" id="UP001648503"/>
    </source>
</evidence>
<feature type="compositionally biased region" description="Polar residues" evidence="1">
    <location>
        <begin position="24"/>
        <end position="39"/>
    </location>
</feature>
<accession>A0ABQ8FIL9</accession>
<name>A0ABQ8FIL9_9FUNG</name>
<proteinExistence type="predicted"/>